<dbReference type="Proteomes" id="UP000682134">
    <property type="component" value="Unassembled WGS sequence"/>
</dbReference>
<evidence type="ECO:0000256" key="1">
    <source>
        <dbReference type="SAM" id="Phobius"/>
    </source>
</evidence>
<proteinExistence type="predicted"/>
<dbReference type="EMBL" id="JAGIYQ010000006">
    <property type="protein sequence ID" value="MBP0725624.1"/>
    <property type="molecule type" value="Genomic_DNA"/>
</dbReference>
<accession>A0A940NNX0</accession>
<dbReference type="AlphaFoldDB" id="A0A940NNX0"/>
<feature type="transmembrane region" description="Helical" evidence="1">
    <location>
        <begin position="45"/>
        <end position="63"/>
    </location>
</feature>
<keyword evidence="3" id="KW-1185">Reference proteome</keyword>
<dbReference type="NCBIfam" id="TIGR02832">
    <property type="entry name" value="spo_yunB"/>
    <property type="match status" value="1"/>
</dbReference>
<sequence length="273" mass="30852">MVKRFKGRTIKRKNTYFKKPSSSSYTHSPSIYHGRREKKSLLNKFMVTSFLIVAVLIFLFWQLDRIFSPTIMNYAEMQSKRIASLIINDAYQEAAKNLKDQTILQIDHDANGKITSVGYNSYAISDIVSKTTKAVEKNIERVQRGDLSFLSLSQSDLEKMKKDKKGFYFEVPLGIITNTALLSNSGPTIPVRFSVIGDVQSNVHEDVKSYGINNAQVKVVMDVEVNLQVIIPFNTKITTVKVQVPLDTKLIPSDVPNFLPYGSQNLYPNNSSK</sequence>
<gene>
    <name evidence="2" type="primary">yunB</name>
    <name evidence="2" type="ORF">J5Y03_10625</name>
</gene>
<evidence type="ECO:0000313" key="3">
    <source>
        <dbReference type="Proteomes" id="UP000682134"/>
    </source>
</evidence>
<dbReference type="InterPro" id="IPR014197">
    <property type="entry name" value="Sporulation_prot_YunB"/>
</dbReference>
<evidence type="ECO:0000313" key="2">
    <source>
        <dbReference type="EMBL" id="MBP0725624.1"/>
    </source>
</evidence>
<keyword evidence="1" id="KW-1133">Transmembrane helix</keyword>
<keyword evidence="1" id="KW-0472">Membrane</keyword>
<dbReference type="RefSeq" id="WP_209405393.1">
    <property type="nucleotide sequence ID" value="NZ_JAGIYQ010000006.1"/>
</dbReference>
<name>A0A940NNX0_9BACI</name>
<reference evidence="2" key="1">
    <citation type="submission" date="2021-04" db="EMBL/GenBank/DDBJ databases">
        <title>Genome seq and assembly of Bacillus sp.</title>
        <authorList>
            <person name="Chhetri G."/>
        </authorList>
    </citation>
    <scope>NUCLEOTIDE SEQUENCE</scope>
    <source>
        <strain evidence="2">RG28</strain>
    </source>
</reference>
<dbReference type="Pfam" id="PF09560">
    <property type="entry name" value="Spore_YunB"/>
    <property type="match status" value="1"/>
</dbReference>
<protein>
    <submittedName>
        <fullName evidence="2">Sporulation protein YunB</fullName>
    </submittedName>
</protein>
<comment type="caution">
    <text evidence="2">The sequence shown here is derived from an EMBL/GenBank/DDBJ whole genome shotgun (WGS) entry which is preliminary data.</text>
</comment>
<organism evidence="2 3">
    <name type="scientific">Gottfriedia endophytica</name>
    <dbReference type="NCBI Taxonomy" id="2820819"/>
    <lineage>
        <taxon>Bacteria</taxon>
        <taxon>Bacillati</taxon>
        <taxon>Bacillota</taxon>
        <taxon>Bacilli</taxon>
        <taxon>Bacillales</taxon>
        <taxon>Bacillaceae</taxon>
        <taxon>Gottfriedia</taxon>
    </lineage>
</organism>
<keyword evidence="1" id="KW-0812">Transmembrane</keyword>